<protein>
    <submittedName>
        <fullName evidence="2">Asp23/Gls24 family envelope stress response protein</fullName>
    </submittedName>
</protein>
<organism evidence="2 3">
    <name type="scientific">Arthrobacter bussei</name>
    <dbReference type="NCBI Taxonomy" id="2594179"/>
    <lineage>
        <taxon>Bacteria</taxon>
        <taxon>Bacillati</taxon>
        <taxon>Actinomycetota</taxon>
        <taxon>Actinomycetes</taxon>
        <taxon>Micrococcales</taxon>
        <taxon>Micrococcaceae</taxon>
        <taxon>Arthrobacter</taxon>
    </lineage>
</organism>
<gene>
    <name evidence="2" type="ORF">FNH21_14975</name>
</gene>
<accession>A0A7X1NSA7</accession>
<dbReference type="OrthoDB" id="3217325at2"/>
<name>A0A7X1NSA7_9MICC</name>
<keyword evidence="3" id="KW-1185">Reference proteome</keyword>
<evidence type="ECO:0000313" key="2">
    <source>
        <dbReference type="EMBL" id="MPY12004.1"/>
    </source>
</evidence>
<dbReference type="AlphaFoldDB" id="A0A7X1NSA7"/>
<feature type="region of interest" description="Disordered" evidence="1">
    <location>
        <begin position="1"/>
        <end position="28"/>
    </location>
</feature>
<reference evidence="3" key="1">
    <citation type="submission" date="2019-07" db="EMBL/GenBank/DDBJ databases">
        <title>Arthrobacter KR32 sp. nov., isolated from mountain cheese made of cows milk.</title>
        <authorList>
            <person name="Flegler A."/>
        </authorList>
    </citation>
    <scope>NUCLEOTIDE SEQUENCE [LARGE SCALE GENOMIC DNA]</scope>
    <source>
        <strain evidence="3">KR32</strain>
    </source>
</reference>
<proteinExistence type="predicted"/>
<evidence type="ECO:0000256" key="1">
    <source>
        <dbReference type="SAM" id="MobiDB-lite"/>
    </source>
</evidence>
<dbReference type="EMBL" id="VJXX01000006">
    <property type="protein sequence ID" value="MPY12004.1"/>
    <property type="molecule type" value="Genomic_DNA"/>
</dbReference>
<comment type="caution">
    <text evidence="2">The sequence shown here is derived from an EMBL/GenBank/DDBJ whole genome shotgun (WGS) entry which is preliminary data.</text>
</comment>
<sequence>MSTLAGPAPGVLDPAGSTHGDPSTRGTLVTKEKVLRKIAGQAASELPFIGGRSGGLLGLGASGDLDARPQAEVDLDGTTAFVSLTVAMLYPTPLRAGTEQLRSHVTEVLERTAAVHVGRIDVTIVSLETGTAGRGRSLA</sequence>
<dbReference type="Proteomes" id="UP000326464">
    <property type="component" value="Unassembled WGS sequence"/>
</dbReference>
<evidence type="ECO:0000313" key="3">
    <source>
        <dbReference type="Proteomes" id="UP000326464"/>
    </source>
</evidence>
<dbReference type="RefSeq" id="WP_152816868.1">
    <property type="nucleotide sequence ID" value="NZ_VJXX01000006.1"/>
</dbReference>